<dbReference type="KEGG" id="ehx:EMIHUDRAFT_206075"/>
<dbReference type="Proteomes" id="UP000013827">
    <property type="component" value="Unassembled WGS sequence"/>
</dbReference>
<accession>A0A0D3JQT6</accession>
<proteinExistence type="predicted"/>
<keyword evidence="2" id="KW-1185">Reference proteome</keyword>
<reference evidence="1" key="2">
    <citation type="submission" date="2024-10" db="UniProtKB">
        <authorList>
            <consortium name="EnsemblProtists"/>
        </authorList>
    </citation>
    <scope>IDENTIFICATION</scope>
</reference>
<sequence>MFATDHGHDEVVRWLEASASYSPLHHVEVLTGRRTVELLRGDACASYNLRSGRSIRPLRPRAPFRPPCAPPRTETPYELALAWPNLPASQLILAAASPWSPASHRLWEPWFRERATVLCTIGYKLAYRLNREEHSFVDVWVSHVLAKAMAESV</sequence>
<dbReference type="AlphaFoldDB" id="A0A0D3JQT6"/>
<evidence type="ECO:0000313" key="1">
    <source>
        <dbReference type="EnsemblProtists" id="EOD25871"/>
    </source>
</evidence>
<dbReference type="HOGENOM" id="CLU_130675_0_0_1"/>
<dbReference type="GeneID" id="17271417"/>
<dbReference type="PaxDb" id="2903-EOD25871"/>
<dbReference type="RefSeq" id="XP_005778300.1">
    <property type="nucleotide sequence ID" value="XM_005778243.1"/>
</dbReference>
<protein>
    <submittedName>
        <fullName evidence="1">Uncharacterized protein</fullName>
    </submittedName>
</protein>
<evidence type="ECO:0000313" key="2">
    <source>
        <dbReference type="Proteomes" id="UP000013827"/>
    </source>
</evidence>
<dbReference type="EnsemblProtists" id="EOD25871">
    <property type="protein sequence ID" value="EOD25871"/>
    <property type="gene ID" value="EMIHUDRAFT_206075"/>
</dbReference>
<reference evidence="2" key="1">
    <citation type="journal article" date="2013" name="Nature">
        <title>Pan genome of the phytoplankton Emiliania underpins its global distribution.</title>
        <authorList>
            <person name="Read B.A."/>
            <person name="Kegel J."/>
            <person name="Klute M.J."/>
            <person name="Kuo A."/>
            <person name="Lefebvre S.C."/>
            <person name="Maumus F."/>
            <person name="Mayer C."/>
            <person name="Miller J."/>
            <person name="Monier A."/>
            <person name="Salamov A."/>
            <person name="Young J."/>
            <person name="Aguilar M."/>
            <person name="Claverie J.M."/>
            <person name="Frickenhaus S."/>
            <person name="Gonzalez K."/>
            <person name="Herman E.K."/>
            <person name="Lin Y.C."/>
            <person name="Napier J."/>
            <person name="Ogata H."/>
            <person name="Sarno A.F."/>
            <person name="Shmutz J."/>
            <person name="Schroeder D."/>
            <person name="de Vargas C."/>
            <person name="Verret F."/>
            <person name="von Dassow P."/>
            <person name="Valentin K."/>
            <person name="Van de Peer Y."/>
            <person name="Wheeler G."/>
            <person name="Dacks J.B."/>
            <person name="Delwiche C.F."/>
            <person name="Dyhrman S.T."/>
            <person name="Glockner G."/>
            <person name="John U."/>
            <person name="Richards T."/>
            <person name="Worden A.Z."/>
            <person name="Zhang X."/>
            <person name="Grigoriev I.V."/>
            <person name="Allen A.E."/>
            <person name="Bidle K."/>
            <person name="Borodovsky M."/>
            <person name="Bowler C."/>
            <person name="Brownlee C."/>
            <person name="Cock J.M."/>
            <person name="Elias M."/>
            <person name="Gladyshev V.N."/>
            <person name="Groth M."/>
            <person name="Guda C."/>
            <person name="Hadaegh A."/>
            <person name="Iglesias-Rodriguez M.D."/>
            <person name="Jenkins J."/>
            <person name="Jones B.M."/>
            <person name="Lawson T."/>
            <person name="Leese F."/>
            <person name="Lindquist E."/>
            <person name="Lobanov A."/>
            <person name="Lomsadze A."/>
            <person name="Malik S.B."/>
            <person name="Marsh M.E."/>
            <person name="Mackinder L."/>
            <person name="Mock T."/>
            <person name="Mueller-Roeber B."/>
            <person name="Pagarete A."/>
            <person name="Parker M."/>
            <person name="Probert I."/>
            <person name="Quesneville H."/>
            <person name="Raines C."/>
            <person name="Rensing S.A."/>
            <person name="Riano-Pachon D.M."/>
            <person name="Richier S."/>
            <person name="Rokitta S."/>
            <person name="Shiraiwa Y."/>
            <person name="Soanes D.M."/>
            <person name="van der Giezen M."/>
            <person name="Wahlund T.M."/>
            <person name="Williams B."/>
            <person name="Wilson W."/>
            <person name="Wolfe G."/>
            <person name="Wurch L.L."/>
        </authorList>
    </citation>
    <scope>NUCLEOTIDE SEQUENCE</scope>
</reference>
<name>A0A0D3JQT6_EMIH1</name>
<organism evidence="1 2">
    <name type="scientific">Emiliania huxleyi (strain CCMP1516)</name>
    <dbReference type="NCBI Taxonomy" id="280463"/>
    <lineage>
        <taxon>Eukaryota</taxon>
        <taxon>Haptista</taxon>
        <taxon>Haptophyta</taxon>
        <taxon>Prymnesiophyceae</taxon>
        <taxon>Isochrysidales</taxon>
        <taxon>Noelaerhabdaceae</taxon>
        <taxon>Emiliania</taxon>
    </lineage>
</organism>